<protein>
    <recommendedName>
        <fullName evidence="5">GHMP kinase C-terminal domain-containing protein</fullName>
    </recommendedName>
</protein>
<dbReference type="GO" id="GO:0005524">
    <property type="term" value="F:ATP binding"/>
    <property type="evidence" value="ECO:0007669"/>
    <property type="project" value="InterPro"/>
</dbReference>
<dbReference type="GO" id="GO:0005829">
    <property type="term" value="C:cytosol"/>
    <property type="evidence" value="ECO:0007669"/>
    <property type="project" value="TreeGrafter"/>
</dbReference>
<dbReference type="EMBL" id="BRXZ01002044">
    <property type="protein sequence ID" value="GMH53048.1"/>
    <property type="molecule type" value="Genomic_DNA"/>
</dbReference>
<proteinExistence type="predicted"/>
<dbReference type="PANTHER" id="PTHR43290">
    <property type="entry name" value="MEVALONATE KINASE"/>
    <property type="match status" value="1"/>
</dbReference>
<keyword evidence="2" id="KW-0808">Transferase</keyword>
<evidence type="ECO:0000256" key="1">
    <source>
        <dbReference type="ARBA" id="ARBA00022490"/>
    </source>
</evidence>
<evidence type="ECO:0000256" key="2">
    <source>
        <dbReference type="ARBA" id="ARBA00022679"/>
    </source>
</evidence>
<dbReference type="OrthoDB" id="1652964at2759"/>
<evidence type="ECO:0000256" key="3">
    <source>
        <dbReference type="ARBA" id="ARBA00022777"/>
    </source>
</evidence>
<name>A0A9W6ZL74_9STRA</name>
<keyword evidence="1" id="KW-0963">Cytoplasm</keyword>
<evidence type="ECO:0000259" key="5">
    <source>
        <dbReference type="Pfam" id="PF08544"/>
    </source>
</evidence>
<keyword evidence="4" id="KW-0460">Magnesium</keyword>
<dbReference type="Pfam" id="PF08544">
    <property type="entry name" value="GHMP_kinases_C"/>
    <property type="match status" value="1"/>
</dbReference>
<dbReference type="SUPFAM" id="SSF55060">
    <property type="entry name" value="GHMP Kinase, C-terminal domain"/>
    <property type="match status" value="1"/>
</dbReference>
<dbReference type="AlphaFoldDB" id="A0A9W6ZL74"/>
<evidence type="ECO:0000313" key="6">
    <source>
        <dbReference type="EMBL" id="GMH53048.1"/>
    </source>
</evidence>
<dbReference type="GO" id="GO:0019287">
    <property type="term" value="P:isopentenyl diphosphate biosynthetic process, mevalonate pathway"/>
    <property type="evidence" value="ECO:0007669"/>
    <property type="project" value="TreeGrafter"/>
</dbReference>
<accession>A0A9W6ZL74</accession>
<keyword evidence="3" id="KW-0418">Kinase</keyword>
<dbReference type="InterPro" id="IPR013750">
    <property type="entry name" value="GHMP_kinase_C_dom"/>
</dbReference>
<reference evidence="6" key="1">
    <citation type="submission" date="2022-07" db="EMBL/GenBank/DDBJ databases">
        <title>Genome analysis of Parmales, a sister group of diatoms, reveals the evolutionary specialization of diatoms from phago-mixotrophs to photoautotrophs.</title>
        <authorList>
            <person name="Ban H."/>
            <person name="Sato S."/>
            <person name="Yoshikawa S."/>
            <person name="Kazumasa Y."/>
            <person name="Nakamura Y."/>
            <person name="Ichinomiya M."/>
            <person name="Saitoh K."/>
            <person name="Sato N."/>
            <person name="Blanc-Mathieu R."/>
            <person name="Endo H."/>
            <person name="Kuwata A."/>
            <person name="Ogata H."/>
        </authorList>
    </citation>
    <scope>NUCLEOTIDE SEQUENCE</scope>
</reference>
<dbReference type="GO" id="GO:0004496">
    <property type="term" value="F:mevalonate kinase activity"/>
    <property type="evidence" value="ECO:0007669"/>
    <property type="project" value="InterPro"/>
</dbReference>
<sequence>MRRVVGEGGEVSTEKEIVKLEEPIEVLITNTFVPKSTKDLVAGVRRRWEGERSVYEPIFKAMSEISESFLGGGWGMERMNENVRLAQGLLRTIGVSHPALEMVVEASREHGVESKLTGAGGGGCAISILHDKVEEETRRKVEEALGGLFFGGRKFEVVRTEAGGRGVTVAS</sequence>
<evidence type="ECO:0000256" key="4">
    <source>
        <dbReference type="ARBA" id="ARBA00022842"/>
    </source>
</evidence>
<evidence type="ECO:0000313" key="7">
    <source>
        <dbReference type="Proteomes" id="UP001165082"/>
    </source>
</evidence>
<dbReference type="Gene3D" id="3.30.70.890">
    <property type="entry name" value="GHMP kinase, C-terminal domain"/>
    <property type="match status" value="1"/>
</dbReference>
<organism evidence="6 7">
    <name type="scientific">Triparma retinervis</name>
    <dbReference type="NCBI Taxonomy" id="2557542"/>
    <lineage>
        <taxon>Eukaryota</taxon>
        <taxon>Sar</taxon>
        <taxon>Stramenopiles</taxon>
        <taxon>Ochrophyta</taxon>
        <taxon>Bolidophyceae</taxon>
        <taxon>Parmales</taxon>
        <taxon>Triparmaceae</taxon>
        <taxon>Triparma</taxon>
    </lineage>
</organism>
<dbReference type="Proteomes" id="UP001165082">
    <property type="component" value="Unassembled WGS sequence"/>
</dbReference>
<feature type="domain" description="GHMP kinase C-terminal" evidence="5">
    <location>
        <begin position="78"/>
        <end position="143"/>
    </location>
</feature>
<comment type="caution">
    <text evidence="6">The sequence shown here is derived from an EMBL/GenBank/DDBJ whole genome shotgun (WGS) entry which is preliminary data.</text>
</comment>
<dbReference type="InterPro" id="IPR036554">
    <property type="entry name" value="GHMP_kinase_C_sf"/>
</dbReference>
<gene>
    <name evidence="6" type="ORF">TrRE_jg11838</name>
</gene>
<dbReference type="PANTHER" id="PTHR43290:SF2">
    <property type="entry name" value="MEVALONATE KINASE"/>
    <property type="match status" value="1"/>
</dbReference>
<dbReference type="InterPro" id="IPR006205">
    <property type="entry name" value="Mev_gal_kin"/>
</dbReference>
<keyword evidence="7" id="KW-1185">Reference proteome</keyword>